<keyword evidence="2" id="KW-0963">Cytoplasm</keyword>
<evidence type="ECO:0000313" key="5">
    <source>
        <dbReference type="Proteomes" id="UP000712570"/>
    </source>
</evidence>
<name>A0ABX0KS37_9NEIS</name>
<dbReference type="InterPro" id="IPR002059">
    <property type="entry name" value="CSP_DNA-bd"/>
</dbReference>
<dbReference type="SMART" id="SM00357">
    <property type="entry name" value="CSP"/>
    <property type="match status" value="1"/>
</dbReference>
<gene>
    <name evidence="4" type="ORF">HA050_03970</name>
</gene>
<evidence type="ECO:0000313" key="4">
    <source>
        <dbReference type="EMBL" id="NHQ85267.1"/>
    </source>
</evidence>
<dbReference type="RefSeq" id="WP_166822380.1">
    <property type="nucleotide sequence ID" value="NZ_JAAOLX010000002.1"/>
</dbReference>
<dbReference type="PROSITE" id="PS51857">
    <property type="entry name" value="CSD_2"/>
    <property type="match status" value="1"/>
</dbReference>
<sequence length="74" mass="8282">MSEKKYTGTLKVYDAIKGFGFISREQGRDVFVYYEDFTDKNTDASAMIGCIVSFELYDPISPKGPKAKNVSIIS</sequence>
<comment type="subcellular location">
    <subcellularLocation>
        <location evidence="1">Cytoplasm</location>
    </subcellularLocation>
</comment>
<comment type="caution">
    <text evidence="4">The sequence shown here is derived from an EMBL/GenBank/DDBJ whole genome shotgun (WGS) entry which is preliminary data.</text>
</comment>
<accession>A0ABX0KS37</accession>
<dbReference type="PIRSF" id="PIRSF002599">
    <property type="entry name" value="Cold_shock_A"/>
    <property type="match status" value="1"/>
</dbReference>
<dbReference type="InterPro" id="IPR012156">
    <property type="entry name" value="Cold_shock_CspA"/>
</dbReference>
<dbReference type="EMBL" id="JAAOLX010000002">
    <property type="protein sequence ID" value="NHQ85267.1"/>
    <property type="molecule type" value="Genomic_DNA"/>
</dbReference>
<keyword evidence="5" id="KW-1185">Reference proteome</keyword>
<dbReference type="Gene3D" id="2.40.50.140">
    <property type="entry name" value="Nucleic acid-binding proteins"/>
    <property type="match status" value="1"/>
</dbReference>
<dbReference type="Proteomes" id="UP000712570">
    <property type="component" value="Unassembled WGS sequence"/>
</dbReference>
<evidence type="ECO:0000259" key="3">
    <source>
        <dbReference type="PROSITE" id="PS51857"/>
    </source>
</evidence>
<reference evidence="4 5" key="1">
    <citation type="submission" date="2020-03" db="EMBL/GenBank/DDBJ databases">
        <title>Draft genome sequence of environmentally isolated violet-colored cultures.</title>
        <authorList>
            <person name="Wilson H.S."/>
        </authorList>
    </citation>
    <scope>NUCLEOTIDE SEQUENCE [LARGE SCALE GENOMIC DNA]</scope>
    <source>
        <strain evidence="4 5">HSC-16F04</strain>
    </source>
</reference>
<dbReference type="SUPFAM" id="SSF50249">
    <property type="entry name" value="Nucleic acid-binding proteins"/>
    <property type="match status" value="1"/>
</dbReference>
<dbReference type="CDD" id="cd04458">
    <property type="entry name" value="CSP_CDS"/>
    <property type="match status" value="1"/>
</dbReference>
<evidence type="ECO:0000256" key="1">
    <source>
        <dbReference type="ARBA" id="ARBA00004496"/>
    </source>
</evidence>
<proteinExistence type="predicted"/>
<protein>
    <submittedName>
        <fullName evidence="4">Cold shock domain-containing protein</fullName>
    </submittedName>
</protein>
<dbReference type="InterPro" id="IPR011129">
    <property type="entry name" value="CSD"/>
</dbReference>
<dbReference type="Pfam" id="PF00313">
    <property type="entry name" value="CSD"/>
    <property type="match status" value="1"/>
</dbReference>
<dbReference type="InterPro" id="IPR012340">
    <property type="entry name" value="NA-bd_OB-fold"/>
</dbReference>
<organism evidence="4 5">
    <name type="scientific">Iodobacter violaceini</name>
    <dbReference type="NCBI Taxonomy" id="3044271"/>
    <lineage>
        <taxon>Bacteria</taxon>
        <taxon>Pseudomonadati</taxon>
        <taxon>Pseudomonadota</taxon>
        <taxon>Betaproteobacteria</taxon>
        <taxon>Neisseriales</taxon>
        <taxon>Chitinibacteraceae</taxon>
        <taxon>Iodobacter</taxon>
    </lineage>
</organism>
<feature type="domain" description="CSD" evidence="3">
    <location>
        <begin position="5"/>
        <end position="72"/>
    </location>
</feature>
<evidence type="ECO:0000256" key="2">
    <source>
        <dbReference type="ARBA" id="ARBA00022490"/>
    </source>
</evidence>